<evidence type="ECO:0000313" key="2">
    <source>
        <dbReference type="Proteomes" id="UP001239111"/>
    </source>
</evidence>
<accession>A0ACC2P1Z2</accession>
<evidence type="ECO:0000313" key="1">
    <source>
        <dbReference type="EMBL" id="KAJ8676534.1"/>
    </source>
</evidence>
<reference evidence="1" key="1">
    <citation type="submission" date="2023-04" db="EMBL/GenBank/DDBJ databases">
        <title>A chromosome-level genome assembly of the parasitoid wasp Eretmocerus hayati.</title>
        <authorList>
            <person name="Zhong Y."/>
            <person name="Liu S."/>
            <person name="Liu Y."/>
        </authorList>
    </citation>
    <scope>NUCLEOTIDE SEQUENCE</scope>
    <source>
        <strain evidence="1">ZJU_SS_LIU_2023</strain>
    </source>
</reference>
<name>A0ACC2P1Z2_9HYME</name>
<protein>
    <submittedName>
        <fullName evidence="1">Uncharacterized protein</fullName>
    </submittedName>
</protein>
<keyword evidence="2" id="KW-1185">Reference proteome</keyword>
<organism evidence="1 2">
    <name type="scientific">Eretmocerus hayati</name>
    <dbReference type="NCBI Taxonomy" id="131215"/>
    <lineage>
        <taxon>Eukaryota</taxon>
        <taxon>Metazoa</taxon>
        <taxon>Ecdysozoa</taxon>
        <taxon>Arthropoda</taxon>
        <taxon>Hexapoda</taxon>
        <taxon>Insecta</taxon>
        <taxon>Pterygota</taxon>
        <taxon>Neoptera</taxon>
        <taxon>Endopterygota</taxon>
        <taxon>Hymenoptera</taxon>
        <taxon>Apocrita</taxon>
        <taxon>Proctotrupomorpha</taxon>
        <taxon>Chalcidoidea</taxon>
        <taxon>Aphelinidae</taxon>
        <taxon>Aphelininae</taxon>
        <taxon>Eretmocerus</taxon>
    </lineage>
</organism>
<dbReference type="Proteomes" id="UP001239111">
    <property type="component" value="Chromosome 2"/>
</dbReference>
<gene>
    <name evidence="1" type="ORF">QAD02_012321</name>
</gene>
<proteinExistence type="predicted"/>
<comment type="caution">
    <text evidence="1">The sequence shown here is derived from an EMBL/GenBank/DDBJ whole genome shotgun (WGS) entry which is preliminary data.</text>
</comment>
<dbReference type="EMBL" id="CM056742">
    <property type="protein sequence ID" value="KAJ8676534.1"/>
    <property type="molecule type" value="Genomic_DNA"/>
</dbReference>
<sequence>MHPFSGPVNKIVIFHGGTQSGTVRKPAKLRSTSSEDWSHWKNCFCKYYGPMRESKQKKNFYRYTGRVGKEILKKIYIEDPQNAKFQLLLFKFDVYFKYREVARKQDQSIDEYITYLTETIRGFESYGSQEIVKEKVLQDMVSECLGDTLRRYDIYKLSLSDLVQIWKDASVNGVCGPLPPAKKDLHQCNPVLQGSFERPRVGFEVSKRMLPKKFIKNRIINYNSKGHGYESVFGEFLDENVTWIRIDEPYLKDFYQRQNFLRFCELARKKCASLSTISLETTKPDSNDKSGQKKELEELKNNLAENKIELRILDSDTLHDRQIKLSTGYVIKIGRGLHYFQPTRGRYALGSYDLDLRPCLKTVTN</sequence>